<dbReference type="STRING" id="3827.A0A1S2YB66"/>
<dbReference type="PaxDb" id="3827-XP_004501727.1"/>
<reference evidence="12" key="2">
    <citation type="submission" date="2025-08" db="UniProtKB">
        <authorList>
            <consortium name="RefSeq"/>
        </authorList>
    </citation>
    <scope>IDENTIFICATION</scope>
    <source>
        <tissue evidence="12">Etiolated seedlings</tissue>
    </source>
</reference>
<dbReference type="GO" id="GO:0019706">
    <property type="term" value="F:protein-cysteine S-palmitoyltransferase activity"/>
    <property type="evidence" value="ECO:0007669"/>
    <property type="project" value="UniProtKB-EC"/>
</dbReference>
<evidence type="ECO:0000256" key="1">
    <source>
        <dbReference type="ARBA" id="ARBA00004127"/>
    </source>
</evidence>
<evidence type="ECO:0000256" key="9">
    <source>
        <dbReference type="SAM" id="MobiDB-lite"/>
    </source>
</evidence>
<dbReference type="AlphaFoldDB" id="A0A1S2YB66"/>
<dbReference type="KEGG" id="cam:101510934"/>
<feature type="domain" description="Palmitoyltransferase DHHC" evidence="10">
    <location>
        <begin position="156"/>
        <end position="281"/>
    </location>
</feature>
<keyword evidence="7 8" id="KW-0012">Acyltransferase</keyword>
<feature type="transmembrane region" description="Helical" evidence="8">
    <location>
        <begin position="201"/>
        <end position="224"/>
    </location>
</feature>
<feature type="compositionally biased region" description="Basic and acidic residues" evidence="9">
    <location>
        <begin position="409"/>
        <end position="429"/>
    </location>
</feature>
<keyword evidence="6 8" id="KW-0472">Membrane</keyword>
<sequence>MQTLHPPAPANSEGGITGATLDPPLVRTYRAWKGNNVFFLRGRLIFGPDVKSIFTTVFLVVAPVAVFCAFVAWKLLDDFPHHAGYSIFIVIIVHTIFVLIALVLTSGRDPGIVPRNSYPPVVDDCDGSVNVNGELNPPQHLPRFKEVIVNGTTVKVKYCDTCMLYRPPRCSHCSVCDNCVERFDHHCPWVGQCIGLRNYRFYYMFVFSATLLCLYVHGFCWVYIKKIQNSEEITIWKAMIKTPASIALIIYSFISVWFVGGLTAFHTYLISTNQSTYENFRYRYDRQVNPYNKGVIENFKEIFCSSIPRSKNNFRSKVPIPKESSESSRRQGVDTLMIRKTAGDLELGSQSYNEVDEAEKYYKDGFVIDEEYGKGSDLSDTSVDLSRMLHTEQGQRQLVSFVRQSMWERSSRKEDITPEVLDQIHEAGESKQITGDSSNEPGGSSTKMAP</sequence>
<accession>A0A1S2YB66</accession>
<evidence type="ECO:0000256" key="6">
    <source>
        <dbReference type="ARBA" id="ARBA00023136"/>
    </source>
</evidence>
<reference evidence="11" key="1">
    <citation type="journal article" date="2013" name="Nat. Biotechnol.">
        <title>Draft genome sequence of chickpea (Cicer arietinum) provides a resource for trait improvement.</title>
        <authorList>
            <person name="Varshney R.K."/>
            <person name="Song C."/>
            <person name="Saxena R.K."/>
            <person name="Azam S."/>
            <person name="Yu S."/>
            <person name="Sharpe A.G."/>
            <person name="Cannon S."/>
            <person name="Baek J."/>
            <person name="Rosen B.D."/>
            <person name="Tar'an B."/>
            <person name="Millan T."/>
            <person name="Zhang X."/>
            <person name="Ramsay L.D."/>
            <person name="Iwata A."/>
            <person name="Wang Y."/>
            <person name="Nelson W."/>
            <person name="Farmer A.D."/>
            <person name="Gaur P.M."/>
            <person name="Soderlund C."/>
            <person name="Penmetsa R.V."/>
            <person name="Xu C."/>
            <person name="Bharti A.K."/>
            <person name="He W."/>
            <person name="Winter P."/>
            <person name="Zhao S."/>
            <person name="Hane J.K."/>
            <person name="Carrasquilla-Garcia N."/>
            <person name="Condie J.A."/>
            <person name="Upadhyaya H.D."/>
            <person name="Luo M.C."/>
            <person name="Thudi M."/>
            <person name="Gowda C.L."/>
            <person name="Singh N.P."/>
            <person name="Lichtenzveig J."/>
            <person name="Gali K.K."/>
            <person name="Rubio J."/>
            <person name="Nadarajan N."/>
            <person name="Dolezel J."/>
            <person name="Bansal K.C."/>
            <person name="Xu X."/>
            <person name="Edwards D."/>
            <person name="Zhang G."/>
            <person name="Kahl G."/>
            <person name="Gil J."/>
            <person name="Singh K.B."/>
            <person name="Datta S.K."/>
            <person name="Jackson S.A."/>
            <person name="Wang J."/>
            <person name="Cook D.R."/>
        </authorList>
    </citation>
    <scope>NUCLEOTIDE SEQUENCE [LARGE SCALE GENOMIC DNA]</scope>
    <source>
        <strain evidence="11">cv. CDC Frontier</strain>
    </source>
</reference>
<comment type="subcellular location">
    <subcellularLocation>
        <location evidence="1">Endomembrane system</location>
        <topology evidence="1">Multi-pass membrane protein</topology>
    </subcellularLocation>
</comment>
<dbReference type="OrthoDB" id="4096362at2759"/>
<comment type="similarity">
    <text evidence="2 8">Belongs to the DHHC palmitoyltransferase family.</text>
</comment>
<dbReference type="GO" id="GO:0006612">
    <property type="term" value="P:protein targeting to membrane"/>
    <property type="evidence" value="ECO:0007669"/>
    <property type="project" value="TreeGrafter"/>
</dbReference>
<dbReference type="InterPro" id="IPR001594">
    <property type="entry name" value="Palmitoyltrfase_DHHC"/>
</dbReference>
<evidence type="ECO:0000256" key="4">
    <source>
        <dbReference type="ARBA" id="ARBA00022692"/>
    </source>
</evidence>
<dbReference type="eggNOG" id="KOG1311">
    <property type="taxonomic scope" value="Eukaryota"/>
</dbReference>
<feature type="transmembrane region" description="Helical" evidence="8">
    <location>
        <begin position="244"/>
        <end position="265"/>
    </location>
</feature>
<evidence type="ECO:0000313" key="11">
    <source>
        <dbReference type="Proteomes" id="UP000087171"/>
    </source>
</evidence>
<dbReference type="Pfam" id="PF01529">
    <property type="entry name" value="DHHC"/>
    <property type="match status" value="1"/>
</dbReference>
<dbReference type="PANTHER" id="PTHR22883">
    <property type="entry name" value="ZINC FINGER DHHC DOMAIN CONTAINING PROTEIN"/>
    <property type="match status" value="1"/>
</dbReference>
<evidence type="ECO:0000259" key="10">
    <source>
        <dbReference type="Pfam" id="PF01529"/>
    </source>
</evidence>
<feature type="transmembrane region" description="Helical" evidence="8">
    <location>
        <begin position="85"/>
        <end position="105"/>
    </location>
</feature>
<keyword evidence="5 8" id="KW-1133">Transmembrane helix</keyword>
<name>A0A1S2YB66_CICAR</name>
<evidence type="ECO:0000313" key="12">
    <source>
        <dbReference type="RefSeq" id="XP_004501727.1"/>
    </source>
</evidence>
<dbReference type="GO" id="GO:0005794">
    <property type="term" value="C:Golgi apparatus"/>
    <property type="evidence" value="ECO:0007669"/>
    <property type="project" value="TreeGrafter"/>
</dbReference>
<keyword evidence="4 8" id="KW-0812">Transmembrane</keyword>
<keyword evidence="3 8" id="KW-0808">Transferase</keyword>
<protein>
    <recommendedName>
        <fullName evidence="8">S-acyltransferase</fullName>
        <ecNumber evidence="8">2.3.1.225</ecNumber>
    </recommendedName>
    <alternativeName>
        <fullName evidence="8">Palmitoyltransferase</fullName>
    </alternativeName>
</protein>
<dbReference type="PROSITE" id="PS50216">
    <property type="entry name" value="DHHC"/>
    <property type="match status" value="1"/>
</dbReference>
<evidence type="ECO:0000256" key="3">
    <source>
        <dbReference type="ARBA" id="ARBA00022679"/>
    </source>
</evidence>
<dbReference type="GeneID" id="101510934"/>
<dbReference type="PANTHER" id="PTHR22883:SF130">
    <property type="entry name" value="S-ACYLTRANSFERASE"/>
    <property type="match status" value="1"/>
</dbReference>
<evidence type="ECO:0000256" key="7">
    <source>
        <dbReference type="ARBA" id="ARBA00023315"/>
    </source>
</evidence>
<dbReference type="RefSeq" id="XP_004501727.1">
    <property type="nucleotide sequence ID" value="XM_004501670.3"/>
</dbReference>
<dbReference type="GO" id="GO:0005783">
    <property type="term" value="C:endoplasmic reticulum"/>
    <property type="evidence" value="ECO:0007669"/>
    <property type="project" value="TreeGrafter"/>
</dbReference>
<keyword evidence="11" id="KW-1185">Reference proteome</keyword>
<evidence type="ECO:0000256" key="2">
    <source>
        <dbReference type="ARBA" id="ARBA00008574"/>
    </source>
</evidence>
<gene>
    <name evidence="12" type="primary">LOC101510934</name>
</gene>
<evidence type="ECO:0000256" key="5">
    <source>
        <dbReference type="ARBA" id="ARBA00022989"/>
    </source>
</evidence>
<organism evidence="11 12">
    <name type="scientific">Cicer arietinum</name>
    <name type="common">Chickpea</name>
    <name type="synonym">Garbanzo</name>
    <dbReference type="NCBI Taxonomy" id="3827"/>
    <lineage>
        <taxon>Eukaryota</taxon>
        <taxon>Viridiplantae</taxon>
        <taxon>Streptophyta</taxon>
        <taxon>Embryophyta</taxon>
        <taxon>Tracheophyta</taxon>
        <taxon>Spermatophyta</taxon>
        <taxon>Magnoliopsida</taxon>
        <taxon>eudicotyledons</taxon>
        <taxon>Gunneridae</taxon>
        <taxon>Pentapetalae</taxon>
        <taxon>rosids</taxon>
        <taxon>fabids</taxon>
        <taxon>Fabales</taxon>
        <taxon>Fabaceae</taxon>
        <taxon>Papilionoideae</taxon>
        <taxon>50 kb inversion clade</taxon>
        <taxon>NPAAA clade</taxon>
        <taxon>Hologalegina</taxon>
        <taxon>IRL clade</taxon>
        <taxon>Cicereae</taxon>
        <taxon>Cicer</taxon>
    </lineage>
</organism>
<comment type="catalytic activity">
    <reaction evidence="8">
        <text>L-cysteinyl-[protein] + hexadecanoyl-CoA = S-hexadecanoyl-L-cysteinyl-[protein] + CoA</text>
        <dbReference type="Rhea" id="RHEA:36683"/>
        <dbReference type="Rhea" id="RHEA-COMP:10131"/>
        <dbReference type="Rhea" id="RHEA-COMP:11032"/>
        <dbReference type="ChEBI" id="CHEBI:29950"/>
        <dbReference type="ChEBI" id="CHEBI:57287"/>
        <dbReference type="ChEBI" id="CHEBI:57379"/>
        <dbReference type="ChEBI" id="CHEBI:74151"/>
        <dbReference type="EC" id="2.3.1.225"/>
    </reaction>
</comment>
<feature type="region of interest" description="Disordered" evidence="9">
    <location>
        <begin position="409"/>
        <end position="450"/>
    </location>
</feature>
<dbReference type="InterPro" id="IPR039859">
    <property type="entry name" value="PFA4/ZDH16/20/ERF2-like"/>
</dbReference>
<dbReference type="Proteomes" id="UP000087171">
    <property type="component" value="Chromosome Ca5"/>
</dbReference>
<evidence type="ECO:0000256" key="8">
    <source>
        <dbReference type="RuleBase" id="RU079119"/>
    </source>
</evidence>
<feature type="compositionally biased region" description="Polar residues" evidence="9">
    <location>
        <begin position="431"/>
        <end position="450"/>
    </location>
</feature>
<dbReference type="EC" id="2.3.1.225" evidence="8"/>
<comment type="domain">
    <text evidence="8">The DHHC domain is required for palmitoyltransferase activity.</text>
</comment>
<proteinExistence type="inferred from homology"/>
<feature type="transmembrane region" description="Helical" evidence="8">
    <location>
        <begin position="53"/>
        <end position="73"/>
    </location>
</feature>